<dbReference type="InterPro" id="IPR021109">
    <property type="entry name" value="Peptidase_aspartic_dom_sf"/>
</dbReference>
<reference evidence="2" key="1">
    <citation type="journal article" date="2019" name="Int. J. Syst. Evol. Microbiol.">
        <title>The Global Catalogue of Microorganisms (GCM) 10K type strain sequencing project: providing services to taxonomists for standard genome sequencing and annotation.</title>
        <authorList>
            <consortium name="The Broad Institute Genomics Platform"/>
            <consortium name="The Broad Institute Genome Sequencing Center for Infectious Disease"/>
            <person name="Wu L."/>
            <person name="Ma J."/>
        </authorList>
    </citation>
    <scope>NUCLEOTIDE SEQUENCE [LARGE SCALE GENOMIC DNA]</scope>
    <source>
        <strain evidence="2">CGMCC 4.1469</strain>
    </source>
</reference>
<dbReference type="Pfam" id="PF13650">
    <property type="entry name" value="Asp_protease_2"/>
    <property type="match status" value="1"/>
</dbReference>
<sequence>MNSLLFTSIPRMALTVAAMTVLTGCADSFAVKNEAVPAELQNQLHAQAISASEIKMTAKGGMSIRTHSVPPPEGVLKVPMHYERGVPYLKVSLNGHKPKKFMLDTGAANSVFDAEQAVEYGLRTVPQVRPTMSGVLGKEPGMAALIPSLQIGTWRLENLPCIIRMQRTAVGSGILKEHLGISLLGVNLVSRHCKYLTLDFLEDEVEFGFTRSFPGPVRKHMHKAGLSMKHGVPTTLLKYGKLSWEAVVDSGSVFGVQLDRRVAEVLGYRNGGWNVGGNYLITGVGGAQTPKDANVRVLEFNALGLFGSYYPFAQVDVMPGPSRLGTYLLEDYRVTLDFEHNLLWVEWG</sequence>
<keyword evidence="2" id="KW-1185">Reference proteome</keyword>
<dbReference type="EMBL" id="JBHSMQ010000014">
    <property type="protein sequence ID" value="MFC5457956.1"/>
    <property type="molecule type" value="Genomic_DNA"/>
</dbReference>
<evidence type="ECO:0000313" key="1">
    <source>
        <dbReference type="EMBL" id="MFC5457956.1"/>
    </source>
</evidence>
<dbReference type="Proteomes" id="UP001596052">
    <property type="component" value="Unassembled WGS sequence"/>
</dbReference>
<dbReference type="Gene3D" id="2.40.70.10">
    <property type="entry name" value="Acid Proteases"/>
    <property type="match status" value="1"/>
</dbReference>
<keyword evidence="1" id="KW-0378">Hydrolase</keyword>
<comment type="caution">
    <text evidence="1">The sequence shown here is derived from an EMBL/GenBank/DDBJ whole genome shotgun (WGS) entry which is preliminary data.</text>
</comment>
<evidence type="ECO:0000313" key="2">
    <source>
        <dbReference type="Proteomes" id="UP001596052"/>
    </source>
</evidence>
<organism evidence="1 2">
    <name type="scientific">Prosthecobacter fluviatilis</name>
    <dbReference type="NCBI Taxonomy" id="445931"/>
    <lineage>
        <taxon>Bacteria</taxon>
        <taxon>Pseudomonadati</taxon>
        <taxon>Verrucomicrobiota</taxon>
        <taxon>Verrucomicrobiia</taxon>
        <taxon>Verrucomicrobiales</taxon>
        <taxon>Verrucomicrobiaceae</taxon>
        <taxon>Prosthecobacter</taxon>
    </lineage>
</organism>
<gene>
    <name evidence="1" type="ORF">ACFQDI_24010</name>
</gene>
<dbReference type="InterPro" id="IPR001969">
    <property type="entry name" value="Aspartic_peptidase_AS"/>
</dbReference>
<dbReference type="RefSeq" id="WP_377171814.1">
    <property type="nucleotide sequence ID" value="NZ_JBHSMQ010000014.1"/>
</dbReference>
<dbReference type="SUPFAM" id="SSF50630">
    <property type="entry name" value="Acid proteases"/>
    <property type="match status" value="1"/>
</dbReference>
<dbReference type="CDD" id="cd05483">
    <property type="entry name" value="retropepsin_like_bacteria"/>
    <property type="match status" value="1"/>
</dbReference>
<dbReference type="PROSITE" id="PS00141">
    <property type="entry name" value="ASP_PROTEASE"/>
    <property type="match status" value="1"/>
</dbReference>
<dbReference type="EC" id="3.4.23.-" evidence="1"/>
<proteinExistence type="predicted"/>
<protein>
    <submittedName>
        <fullName evidence="1">Retropepsin-like aspartic protease</fullName>
        <ecNumber evidence="1">3.4.23.-</ecNumber>
    </submittedName>
</protein>
<accession>A0ABW0KZB8</accession>
<name>A0ABW0KZB8_9BACT</name>
<dbReference type="InterPro" id="IPR034122">
    <property type="entry name" value="Retropepsin-like_bacterial"/>
</dbReference>
<dbReference type="GO" id="GO:0016787">
    <property type="term" value="F:hydrolase activity"/>
    <property type="evidence" value="ECO:0007669"/>
    <property type="project" value="UniProtKB-KW"/>
</dbReference>